<gene>
    <name evidence="3" type="primary">LOC111362759</name>
</gene>
<evidence type="ECO:0000313" key="3">
    <source>
        <dbReference type="RefSeq" id="XP_022835270.1"/>
    </source>
</evidence>
<protein>
    <submittedName>
        <fullName evidence="3">Uncharacterized protein LOC111362759</fullName>
    </submittedName>
</protein>
<name>A0A9J7IZI1_SPOLT</name>
<dbReference type="AlphaFoldDB" id="A0A9J7IZI1"/>
<dbReference type="OrthoDB" id="3039988at2759"/>
<feature type="region of interest" description="Disordered" evidence="1">
    <location>
        <begin position="337"/>
        <end position="361"/>
    </location>
</feature>
<dbReference type="Proteomes" id="UP000301870">
    <property type="component" value="Unplaced"/>
</dbReference>
<dbReference type="KEGG" id="sliu:111362759"/>
<proteinExistence type="predicted"/>
<dbReference type="RefSeq" id="XP_022835270.1">
    <property type="nucleotide sequence ID" value="XM_022979502.1"/>
</dbReference>
<evidence type="ECO:0000256" key="1">
    <source>
        <dbReference type="SAM" id="MobiDB-lite"/>
    </source>
</evidence>
<evidence type="ECO:0000313" key="2">
    <source>
        <dbReference type="Proteomes" id="UP000301870"/>
    </source>
</evidence>
<sequence>MDAIEDCDESGEKLLRVGKRQRGDSSEEENWKEVKGKKSRRSSIIVQDKYEVYISYKERLPKQFALARIFKVNNIKNICQVKYLSPFKIRLQFESESNSRKLFECETLLEKGWRFQKATELSVCYGLIKDVDLDLPENEIIQYISCPSPAKLISLKKLIRRDRNEGGWCPSETIRLCFEGDYLPSVVQVCDIQVKVVPYIHQVAQCSQCWRFGHTRKMCPAKKVTCPKCSGHHDNCDASVFSCVNCGGKHISLSRTGPMYKKERKLREIMAEFRCTYRKALQCYVSPEHSGIIECTDPNSFPPLRKDTPSIKIDSTPQLPVRPTYAETVQTKATVHKTELGGKSSYRPGKIRPKTKKQSPEEDLLFWSSLAGSEDKDGMSDDGMEQKDVSHFSELLSRIKEVIFISQASVSSKIHSVLQLCLEWFMLVMVNYVSEWPWMKSLLSVFISQSL</sequence>
<dbReference type="GeneID" id="111362759"/>
<keyword evidence="2" id="KW-1185">Reference proteome</keyword>
<organism evidence="2 3">
    <name type="scientific">Spodoptera litura</name>
    <name type="common">Asian cotton leafworm</name>
    <dbReference type="NCBI Taxonomy" id="69820"/>
    <lineage>
        <taxon>Eukaryota</taxon>
        <taxon>Metazoa</taxon>
        <taxon>Ecdysozoa</taxon>
        <taxon>Arthropoda</taxon>
        <taxon>Hexapoda</taxon>
        <taxon>Insecta</taxon>
        <taxon>Pterygota</taxon>
        <taxon>Neoptera</taxon>
        <taxon>Endopterygota</taxon>
        <taxon>Lepidoptera</taxon>
        <taxon>Glossata</taxon>
        <taxon>Ditrysia</taxon>
        <taxon>Noctuoidea</taxon>
        <taxon>Noctuidae</taxon>
        <taxon>Amphipyrinae</taxon>
        <taxon>Spodoptera</taxon>
    </lineage>
</organism>
<reference evidence="3" key="1">
    <citation type="submission" date="2025-08" db="UniProtKB">
        <authorList>
            <consortium name="RefSeq"/>
        </authorList>
    </citation>
    <scope>IDENTIFICATION</scope>
    <source>
        <strain evidence="3">Ishihara</strain>
        <tissue evidence="3">Whole body</tissue>
    </source>
</reference>
<accession>A0A9J7IZI1</accession>